<dbReference type="Proteomes" id="UP000252387">
    <property type="component" value="Unassembled WGS sequence"/>
</dbReference>
<comment type="subcellular location">
    <subcellularLocation>
        <location evidence="1">Membrane</location>
        <topology evidence="1">Single-pass membrane protein</topology>
    </subcellularLocation>
</comment>
<name>A0A368KHK6_9GAMM</name>
<gene>
    <name evidence="6" type="ORF">DEO45_01265</name>
</gene>
<dbReference type="EMBL" id="QFWQ01000002">
    <property type="protein sequence ID" value="RCS31337.1"/>
    <property type="molecule type" value="Genomic_DNA"/>
</dbReference>
<evidence type="ECO:0000256" key="2">
    <source>
        <dbReference type="ARBA" id="ARBA00022692"/>
    </source>
</evidence>
<dbReference type="GO" id="GO:0009306">
    <property type="term" value="P:protein secretion"/>
    <property type="evidence" value="ECO:0007669"/>
    <property type="project" value="InterPro"/>
</dbReference>
<dbReference type="PANTHER" id="PTHR36985">
    <property type="entry name" value="TRANSLOCATION AND ASSEMBLY MODULE SUBUNIT TAMB"/>
    <property type="match status" value="1"/>
</dbReference>
<reference evidence="6 7" key="1">
    <citation type="submission" date="2018-05" db="EMBL/GenBank/DDBJ databases">
        <title>Draft genome sequence of Rhodanobacter denitrificans Yn1 isolated from gold copper mine.</title>
        <authorList>
            <person name="Yang N."/>
            <person name="Mazhar H.S."/>
            <person name="Rensing C."/>
        </authorList>
    </citation>
    <scope>NUCLEOTIDE SEQUENCE [LARGE SCALE GENOMIC DNA]</scope>
    <source>
        <strain evidence="6 7">Yn1</strain>
    </source>
</reference>
<dbReference type="PANTHER" id="PTHR36985:SF1">
    <property type="entry name" value="TRANSLOCATION AND ASSEMBLY MODULE SUBUNIT TAMB"/>
    <property type="match status" value="1"/>
</dbReference>
<dbReference type="RefSeq" id="WP_114340523.1">
    <property type="nucleotide sequence ID" value="NZ_QFWQ01000002.1"/>
</dbReference>
<dbReference type="GO" id="GO:0097347">
    <property type="term" value="C:TAM protein secretion complex"/>
    <property type="evidence" value="ECO:0007669"/>
    <property type="project" value="TreeGrafter"/>
</dbReference>
<comment type="caution">
    <text evidence="6">The sequence shown here is derived from an EMBL/GenBank/DDBJ whole genome shotgun (WGS) entry which is preliminary data.</text>
</comment>
<proteinExistence type="predicted"/>
<evidence type="ECO:0000313" key="7">
    <source>
        <dbReference type="Proteomes" id="UP000252387"/>
    </source>
</evidence>
<evidence type="ECO:0000259" key="5">
    <source>
        <dbReference type="Pfam" id="PF04357"/>
    </source>
</evidence>
<accession>A0A368KHK6</accession>
<evidence type="ECO:0000313" key="6">
    <source>
        <dbReference type="EMBL" id="RCS31337.1"/>
    </source>
</evidence>
<evidence type="ECO:0000256" key="4">
    <source>
        <dbReference type="ARBA" id="ARBA00023136"/>
    </source>
</evidence>
<keyword evidence="4" id="KW-0472">Membrane</keyword>
<dbReference type="OrthoDB" id="5555605at2"/>
<keyword evidence="2" id="KW-0812">Transmembrane</keyword>
<evidence type="ECO:0000256" key="3">
    <source>
        <dbReference type="ARBA" id="ARBA00022989"/>
    </source>
</evidence>
<evidence type="ECO:0000256" key="1">
    <source>
        <dbReference type="ARBA" id="ARBA00004167"/>
    </source>
</evidence>
<sequence length="1250" mass="131021">MKWLRRIAIASAALLLLVAAALWWLLGTGSGLRFALARAQAATGGALQVQQAHGRLVGPLELAGIRYDDGKGTVATVAKARLDLRFWSLLAKRVHVLALNVDGVDVALPQPAAASSTSGLSLQPPVELILDRARVGTVKVTRGGQPLFASSRLDLAGSWTDRGIELRQLVLRAPDGHASLDGRLAIGARYQGNGKAAFAWRIGDTGYAGDLDAHSDGERARLDLQLTAPAVARLQVDLVQSGDYAWTGQLDAPRFDPKPLLGDSSLKVLAIAVQGHGDRYGGTLDGRLDLNDYQLLLQPLRAQFSHDFHTLSLQQLKLGSPQVKGSLEASGTVQLAAGPLSAQLDIRWNDLLLPAALAGQALASHGALKASGSADQYHAEGDVAIGPPGKPAQLALNLDGTPQRVTLHTLALKQPQGGLQAHGTLTLQPTLAWHAEATADKFDPGQLFAGWNGALDFAIASNGSLPMDDTHGTDAMLEIRQLSGKLRERTVGGRGKLHLSPNEVIDGQLDLASGGSTVKLVARPGASNDADLQLATASLGDWLPDGGGRLDSHFNIRGKMPRLSVNGQLRGRALAWRQQKVDALQLIVGIPDISHPAGKLDLRTRGTHLQGLQFQQFDLLAEGSQGDHRLDVEARGSQLSGRLALHGALKGSAWNGTLSTLDLEPQGMPGWRLRQSAQLSYTNGAMSLSELCLTAGEPQLCVAAKRDRPGNLDASYRLQALPLALLLNASGNADLPIRADGVIEGSGKIRRSAAGALGGTASIGSARGSVSYTDRADKPLLRYDRLQLTADFAPASQRIELHGGLDDGGRIDGQVTLTGAQQALGGQLALHLNNLAFIELLSGEVANVKGAVDGNFRFAGTLRQPAVTGQAEVRGFAAEVPSAGLKLGEGQLTVSTADARQFLIRGQVKSGVGTLAIDGNAGLGASAQTRLTLKGSQFTAADIPAARVVVSPDLTVQQDARGIDIGGALGIDSADINAEKLSGAGTAKASPDVVVVDEKQQQEAASKLPISALVKVDLGGKTHVVGMGLDGRVGGVLTVLERPDRATTGQGQLTVDGIYKAYGQNLQIQRGQLLFASTPIDNPGLNLRAVRKLNPNATIDEGQEVGLLVSGTAQRPILTVFSNPVMEQSDALSYLITGKPLSQVKSGEGDMVSAAAQALGSAAGNLLARSVGAKLGIDDIGVSSNAALGGNSAFTVGKYLSPRLYLSYGVGLFEPGEVITLRYRLSRRWNFEAQQATEFGRASLNYRIEK</sequence>
<dbReference type="InterPro" id="IPR007452">
    <property type="entry name" value="TamB_C"/>
</dbReference>
<dbReference type="GO" id="GO:0005886">
    <property type="term" value="C:plasma membrane"/>
    <property type="evidence" value="ECO:0007669"/>
    <property type="project" value="InterPro"/>
</dbReference>
<dbReference type="AlphaFoldDB" id="A0A368KHK6"/>
<keyword evidence="7" id="KW-1185">Reference proteome</keyword>
<protein>
    <submittedName>
        <fullName evidence="6">Pathogenicity protein</fullName>
    </submittedName>
</protein>
<dbReference type="Pfam" id="PF04357">
    <property type="entry name" value="TamB"/>
    <property type="match status" value="1"/>
</dbReference>
<feature type="domain" description="Translocation and assembly module TamB C-terminal" evidence="5">
    <location>
        <begin position="910"/>
        <end position="1249"/>
    </location>
</feature>
<organism evidence="6 7">
    <name type="scientific">Rhodanobacter denitrificans</name>
    <dbReference type="NCBI Taxonomy" id="666685"/>
    <lineage>
        <taxon>Bacteria</taxon>
        <taxon>Pseudomonadati</taxon>
        <taxon>Pseudomonadota</taxon>
        <taxon>Gammaproteobacteria</taxon>
        <taxon>Lysobacterales</taxon>
        <taxon>Rhodanobacteraceae</taxon>
        <taxon>Rhodanobacter</taxon>
    </lineage>
</organism>
<keyword evidence="3" id="KW-1133">Transmembrane helix</keyword>